<dbReference type="PANTHER" id="PTHR30002">
    <property type="entry name" value="EPOXYQUEUOSINE REDUCTASE"/>
    <property type="match status" value="1"/>
</dbReference>
<evidence type="ECO:0000313" key="3">
    <source>
        <dbReference type="EMBL" id="ATB68778.1"/>
    </source>
</evidence>
<keyword evidence="3" id="KW-0560">Oxidoreductase</keyword>
<evidence type="ECO:0000256" key="1">
    <source>
        <dbReference type="ARBA" id="ARBA00022485"/>
    </source>
</evidence>
<dbReference type="KEGG" id="sulj:SJPD1_0663"/>
<evidence type="ECO:0000259" key="2">
    <source>
        <dbReference type="PROSITE" id="PS51379"/>
    </source>
</evidence>
<dbReference type="OrthoDB" id="9784571at2"/>
<keyword evidence="1" id="KW-0411">Iron-sulfur</keyword>
<dbReference type="RefSeq" id="WP_096045947.1">
    <property type="nucleotide sequence ID" value="NZ_CP023275.1"/>
</dbReference>
<keyword evidence="1" id="KW-0408">Iron</keyword>
<name>A0A290HM36_9BACT</name>
<dbReference type="GO" id="GO:0052693">
    <property type="term" value="F:epoxyqueuosine reductase activity"/>
    <property type="evidence" value="ECO:0007669"/>
    <property type="project" value="UniProtKB-EC"/>
</dbReference>
<proteinExistence type="predicted"/>
<dbReference type="PANTHER" id="PTHR30002:SF4">
    <property type="entry name" value="EPOXYQUEUOSINE REDUCTASE"/>
    <property type="match status" value="1"/>
</dbReference>
<protein>
    <submittedName>
        <fullName evidence="3">Epoxyqueuosine reductase</fullName>
        <ecNumber evidence="3">1.17.99.6</ecNumber>
    </submittedName>
</protein>
<gene>
    <name evidence="3" type="ORF">SJPD1_0663</name>
</gene>
<dbReference type="GO" id="GO:0008616">
    <property type="term" value="P:tRNA queuosine(34) biosynthetic process"/>
    <property type="evidence" value="ECO:0007669"/>
    <property type="project" value="InterPro"/>
</dbReference>
<feature type="domain" description="4Fe-4S ferredoxin-type" evidence="2">
    <location>
        <begin position="222"/>
        <end position="253"/>
    </location>
</feature>
<dbReference type="GO" id="GO:0051539">
    <property type="term" value="F:4 iron, 4 sulfur cluster binding"/>
    <property type="evidence" value="ECO:0007669"/>
    <property type="project" value="UniProtKB-KW"/>
</dbReference>
<dbReference type="AlphaFoldDB" id="A0A290HM36"/>
<keyword evidence="1" id="KW-0479">Metal-binding</keyword>
<dbReference type="PROSITE" id="PS51379">
    <property type="entry name" value="4FE4S_FER_2"/>
    <property type="match status" value="1"/>
</dbReference>
<dbReference type="InterPro" id="IPR004453">
    <property type="entry name" value="QueG"/>
</dbReference>
<accession>A0A290HM36</accession>
<keyword evidence="1" id="KW-0004">4Fe-4S</keyword>
<reference evidence="4" key="1">
    <citation type="submission" date="2017-09" db="EMBL/GenBank/DDBJ databases">
        <title>The complete genome of Sulfurospirillum sp. JPD-1.</title>
        <authorList>
            <person name="Goris T."/>
        </authorList>
    </citation>
    <scope>NUCLEOTIDE SEQUENCE [LARGE SCALE GENOMIC DNA]</scope>
    <source>
        <strain evidence="4">JPD-1</strain>
    </source>
</reference>
<dbReference type="EMBL" id="CP023275">
    <property type="protein sequence ID" value="ATB68778.1"/>
    <property type="molecule type" value="Genomic_DNA"/>
</dbReference>
<dbReference type="InterPro" id="IPR017896">
    <property type="entry name" value="4Fe4S_Fe-S-bd"/>
</dbReference>
<sequence>MQTIAQAIQDKAYELGYEKCGIIPLSMMHEFEGKLEERTRSVPSSSGFYERQKRLIDPTKTYPWAKSIVVVAERYGQYKLPSTLAGHIGRPYLYDARINEKTEEFQRGLLLDAYLKSLGFQTATERKFGLVGLRWAAMKAGLGIIRRNNFFYTDSGSWVTLYAWLIDEEMTLVETNTLPSCPEKCQRCITACPTKSLSAPYTMNPMRCISFLTTFGGRDLPHEPLAKSFGACIYGCDICQEVCPMNHKKLSDEKEFPELLALAPFLTPERIMEMDEDFYREHIQPKFFYLSPDDLWKWKVNVLCFMQNNYQESFRPYILEARSASHEKVREMANSIIF</sequence>
<dbReference type="Proteomes" id="UP000217349">
    <property type="component" value="Chromosome"/>
</dbReference>
<dbReference type="EC" id="1.17.99.6" evidence="3"/>
<evidence type="ECO:0000313" key="4">
    <source>
        <dbReference type="Proteomes" id="UP000217349"/>
    </source>
</evidence>
<dbReference type="Pfam" id="PF13484">
    <property type="entry name" value="Fer4_16"/>
    <property type="match status" value="1"/>
</dbReference>
<dbReference type="SUPFAM" id="SSF54862">
    <property type="entry name" value="4Fe-4S ferredoxins"/>
    <property type="match status" value="1"/>
</dbReference>
<organism evidence="3 4">
    <name type="scientific">Sulfurospirillum diekertiae</name>
    <dbReference type="NCBI Taxonomy" id="1854492"/>
    <lineage>
        <taxon>Bacteria</taxon>
        <taxon>Pseudomonadati</taxon>
        <taxon>Campylobacterota</taxon>
        <taxon>Epsilonproteobacteria</taxon>
        <taxon>Campylobacterales</taxon>
        <taxon>Sulfurospirillaceae</taxon>
        <taxon>Sulfurospirillum</taxon>
    </lineage>
</organism>